<reference evidence="2" key="1">
    <citation type="journal article" date="2019" name="Int. J. Syst. Evol. Microbiol.">
        <title>The Global Catalogue of Microorganisms (GCM) 10K type strain sequencing project: providing services to taxonomists for standard genome sequencing and annotation.</title>
        <authorList>
            <consortium name="The Broad Institute Genomics Platform"/>
            <consortium name="The Broad Institute Genome Sequencing Center for Infectious Disease"/>
            <person name="Wu L."/>
            <person name="Ma J."/>
        </authorList>
    </citation>
    <scope>NUCLEOTIDE SEQUENCE [LARGE SCALE GENOMIC DNA]</scope>
    <source>
        <strain evidence="2">KCTC 33522</strain>
    </source>
</reference>
<gene>
    <name evidence="1" type="ORF">ACFSY7_03990</name>
</gene>
<evidence type="ECO:0000313" key="1">
    <source>
        <dbReference type="EMBL" id="MFD2867666.1"/>
    </source>
</evidence>
<dbReference type="Proteomes" id="UP001597568">
    <property type="component" value="Unassembled WGS sequence"/>
</dbReference>
<dbReference type="EMBL" id="JBHUOR010000023">
    <property type="protein sequence ID" value="MFD2867666.1"/>
    <property type="molecule type" value="Genomic_DNA"/>
</dbReference>
<sequence>MDKKQTYSYEIKVKGTSYEYQQVVKENGVIMSMSCKGTLADNAVLS</sequence>
<accession>A0ABW5XXL2</accession>
<dbReference type="RefSeq" id="WP_380146944.1">
    <property type="nucleotide sequence ID" value="NZ_JBHUOR010000023.1"/>
</dbReference>
<proteinExistence type="predicted"/>
<name>A0ABW5XXL2_9BACL</name>
<comment type="caution">
    <text evidence="1">The sequence shown here is derived from an EMBL/GenBank/DDBJ whole genome shotgun (WGS) entry which is preliminary data.</text>
</comment>
<organism evidence="1 2">
    <name type="scientific">Kurthia populi</name>
    <dbReference type="NCBI Taxonomy" id="1562132"/>
    <lineage>
        <taxon>Bacteria</taxon>
        <taxon>Bacillati</taxon>
        <taxon>Bacillota</taxon>
        <taxon>Bacilli</taxon>
        <taxon>Bacillales</taxon>
        <taxon>Caryophanaceae</taxon>
        <taxon>Kurthia</taxon>
    </lineage>
</organism>
<protein>
    <submittedName>
        <fullName evidence="1">Uncharacterized protein</fullName>
    </submittedName>
</protein>
<evidence type="ECO:0000313" key="2">
    <source>
        <dbReference type="Proteomes" id="UP001597568"/>
    </source>
</evidence>
<keyword evidence="2" id="KW-1185">Reference proteome</keyword>